<organism evidence="3 4">
    <name type="scientific">Lentinula edodes</name>
    <name type="common">Shiitake mushroom</name>
    <name type="synonym">Lentinus edodes</name>
    <dbReference type="NCBI Taxonomy" id="5353"/>
    <lineage>
        <taxon>Eukaryota</taxon>
        <taxon>Fungi</taxon>
        <taxon>Dikarya</taxon>
        <taxon>Basidiomycota</taxon>
        <taxon>Agaricomycotina</taxon>
        <taxon>Agaricomycetes</taxon>
        <taxon>Agaricomycetidae</taxon>
        <taxon>Agaricales</taxon>
        <taxon>Marasmiineae</taxon>
        <taxon>Omphalotaceae</taxon>
        <taxon>Lentinula</taxon>
    </lineage>
</organism>
<dbReference type="Gene3D" id="3.30.760.10">
    <property type="entry name" value="RNA Cap, Translation Initiation Factor Eif4e"/>
    <property type="match status" value="1"/>
</dbReference>
<sequence>MDAMDIDDVTLALVRQVERLRLNDPDEIALIRQIEQLHLDDDPDELDSNITLDREEPMLGDCDDVEQSQSSQSSSLSSQSFMEESQSSDFQFDESQTSSFSSSTPYVKYLPTIFSPASHVPYMTTTNNWITAYFNEYTASLSNVERFTRYCRPSFRLNYNQLQSQSGPDNFVIPTTKWIAVNRGLSSLESTSLPRIPELKAAFDALASVHQTNGHSILTVSKLDNLAIKYNILSGKWLIFTSVNTVDALWQDVVQMVCMYRQRGFAKVSVNQEEEVGKMNNSRVICVYVEDFTDLEEVRSLRDDLRTVVGVERKIPFKMDAYSHMGIYKGNKWGISPARWFE</sequence>
<evidence type="ECO:0000313" key="3">
    <source>
        <dbReference type="EMBL" id="GAW05851.1"/>
    </source>
</evidence>
<accession>A0A1Q3EF68</accession>
<proteinExistence type="inferred from homology"/>
<dbReference type="PANTHER" id="PTHR31977:SF1">
    <property type="entry name" value="UPF0696 PROTEIN C11ORF68"/>
    <property type="match status" value="1"/>
</dbReference>
<gene>
    <name evidence="3" type="ORF">LENED_007736</name>
</gene>
<evidence type="ECO:0000256" key="1">
    <source>
        <dbReference type="ARBA" id="ARBA00010568"/>
    </source>
</evidence>
<reference evidence="3 4" key="1">
    <citation type="submission" date="2016-08" db="EMBL/GenBank/DDBJ databases">
        <authorList>
            <consortium name="Lentinula edodes genome sequencing consortium"/>
            <person name="Sakamoto Y."/>
            <person name="Nakade K."/>
            <person name="Sato S."/>
            <person name="Yoshida Y."/>
            <person name="Miyazaki K."/>
            <person name="Natsume S."/>
            <person name="Konno N."/>
        </authorList>
    </citation>
    <scope>NUCLEOTIDE SEQUENCE [LARGE SCALE GENOMIC DNA]</scope>
    <source>
        <strain evidence="3 4">NBRC 111202</strain>
    </source>
</reference>
<keyword evidence="4" id="KW-1185">Reference proteome</keyword>
<dbReference type="SUPFAM" id="SSF55418">
    <property type="entry name" value="eIF4e-like"/>
    <property type="match status" value="1"/>
</dbReference>
<dbReference type="Proteomes" id="UP000188533">
    <property type="component" value="Unassembled WGS sequence"/>
</dbReference>
<evidence type="ECO:0000256" key="2">
    <source>
        <dbReference type="SAM" id="MobiDB-lite"/>
    </source>
</evidence>
<dbReference type="InterPro" id="IPR015034">
    <property type="entry name" value="Bles03"/>
</dbReference>
<dbReference type="PANTHER" id="PTHR31977">
    <property type="entry name" value="UPF0696 PROTEIN C11ORF68"/>
    <property type="match status" value="1"/>
</dbReference>
<dbReference type="InterPro" id="IPR023398">
    <property type="entry name" value="TIF_eIF4e-like"/>
</dbReference>
<name>A0A1Q3EF68_LENED</name>
<reference evidence="3 4" key="2">
    <citation type="submission" date="2017-02" db="EMBL/GenBank/DDBJ databases">
        <title>A genome survey and senescence transcriptome analysis in Lentinula edodes.</title>
        <authorList>
            <person name="Sakamoto Y."/>
            <person name="Nakade K."/>
            <person name="Sato S."/>
            <person name="Yoshida Y."/>
            <person name="Miyazaki K."/>
            <person name="Natsume S."/>
            <person name="Konno N."/>
        </authorList>
    </citation>
    <scope>NUCLEOTIDE SEQUENCE [LARGE SCALE GENOMIC DNA]</scope>
    <source>
        <strain evidence="3 4">NBRC 111202</strain>
    </source>
</reference>
<comment type="similarity">
    <text evidence="1">Belongs to the UPF0696 family.</text>
</comment>
<feature type="compositionally biased region" description="Low complexity" evidence="2">
    <location>
        <begin position="67"/>
        <end position="80"/>
    </location>
</feature>
<dbReference type="EMBL" id="BDGU01000277">
    <property type="protein sequence ID" value="GAW05851.1"/>
    <property type="molecule type" value="Genomic_DNA"/>
</dbReference>
<dbReference type="Pfam" id="PF08939">
    <property type="entry name" value="Bles03"/>
    <property type="match status" value="1"/>
</dbReference>
<protein>
    <submittedName>
        <fullName evidence="3">UPF0696 protein C11orf68 homolog</fullName>
    </submittedName>
</protein>
<evidence type="ECO:0000313" key="4">
    <source>
        <dbReference type="Proteomes" id="UP000188533"/>
    </source>
</evidence>
<comment type="caution">
    <text evidence="3">The sequence shown here is derived from an EMBL/GenBank/DDBJ whole genome shotgun (WGS) entry which is preliminary data.</text>
</comment>
<dbReference type="AlphaFoldDB" id="A0A1Q3EF68"/>
<feature type="region of interest" description="Disordered" evidence="2">
    <location>
        <begin position="60"/>
        <end position="80"/>
    </location>
</feature>